<dbReference type="EnsemblPlants" id="Pp3c10_14850V3.2">
    <property type="protein sequence ID" value="Pp3c10_14850V3.2"/>
    <property type="gene ID" value="Pp3c10_14850"/>
</dbReference>
<evidence type="ECO:0000256" key="2">
    <source>
        <dbReference type="ARBA" id="ARBA00005673"/>
    </source>
</evidence>
<evidence type="ECO:0000256" key="7">
    <source>
        <dbReference type="PROSITE-ProRule" id="PRU10132"/>
    </source>
</evidence>
<dbReference type="GO" id="GO:0005737">
    <property type="term" value="C:cytoplasm"/>
    <property type="evidence" value="ECO:0000318"/>
    <property type="project" value="GO_Central"/>
</dbReference>
<dbReference type="PROSITE" id="PS00865">
    <property type="entry name" value="UBIQUITIN_ACTIVAT_2"/>
    <property type="match status" value="1"/>
</dbReference>
<proteinExistence type="inferred from homology"/>
<keyword evidence="11" id="KW-1185">Reference proteome</keyword>
<dbReference type="Pfam" id="PF00899">
    <property type="entry name" value="ThiF"/>
    <property type="match status" value="2"/>
</dbReference>
<keyword evidence="5" id="KW-0833">Ubl conjugation pathway</keyword>
<dbReference type="InterPro" id="IPR045886">
    <property type="entry name" value="ThiF/MoeB/HesA"/>
</dbReference>
<dbReference type="Gene3D" id="3.10.290.60">
    <property type="entry name" value="Ubiquitin-activating enzyme E1, UFD domain"/>
    <property type="match status" value="1"/>
</dbReference>
<dbReference type="OrthoDB" id="10252231at2759"/>
<evidence type="ECO:0000256" key="4">
    <source>
        <dbReference type="ARBA" id="ARBA00022741"/>
    </source>
</evidence>
<dbReference type="GeneID" id="112287810"/>
<dbReference type="UniPathway" id="UPA00143"/>
<dbReference type="Gene3D" id="3.50.50.80">
    <property type="entry name" value="Ubiquitin-activating enzyme E1, inactive adenylation domain, subdomain 1"/>
    <property type="match status" value="1"/>
</dbReference>
<dbReference type="InterPro" id="IPR019572">
    <property type="entry name" value="UBA_E1_SCCH"/>
</dbReference>
<name>A0A2K1JZ30_PHYPA</name>
<dbReference type="SMART" id="SM00985">
    <property type="entry name" value="UBA_e1_C"/>
    <property type="match status" value="1"/>
</dbReference>
<evidence type="ECO:0000259" key="8">
    <source>
        <dbReference type="SMART" id="SM00985"/>
    </source>
</evidence>
<dbReference type="STRING" id="3218.A0A2K1JZ30"/>
<dbReference type="GO" id="GO:0006511">
    <property type="term" value="P:ubiquitin-dependent protein catabolic process"/>
    <property type="evidence" value="ECO:0000318"/>
    <property type="project" value="GO_Central"/>
</dbReference>
<dbReference type="FunFam" id="3.10.290.60:FF:000001">
    <property type="entry name" value="Ubiquitin-activating enzyme E1 2"/>
    <property type="match status" value="1"/>
</dbReference>
<dbReference type="AlphaFoldDB" id="A0A2K1JZ30"/>
<reference evidence="9 11" key="1">
    <citation type="journal article" date="2008" name="Science">
        <title>The Physcomitrella genome reveals evolutionary insights into the conquest of land by plants.</title>
        <authorList>
            <person name="Rensing S."/>
            <person name="Lang D."/>
            <person name="Zimmer A."/>
            <person name="Terry A."/>
            <person name="Salamov A."/>
            <person name="Shapiro H."/>
            <person name="Nishiyama T."/>
            <person name="Perroud P.-F."/>
            <person name="Lindquist E."/>
            <person name="Kamisugi Y."/>
            <person name="Tanahashi T."/>
            <person name="Sakakibara K."/>
            <person name="Fujita T."/>
            <person name="Oishi K."/>
            <person name="Shin-I T."/>
            <person name="Kuroki Y."/>
            <person name="Toyoda A."/>
            <person name="Suzuki Y."/>
            <person name="Hashimoto A."/>
            <person name="Yamaguchi K."/>
            <person name="Sugano A."/>
            <person name="Kohara Y."/>
            <person name="Fujiyama A."/>
            <person name="Anterola A."/>
            <person name="Aoki S."/>
            <person name="Ashton N."/>
            <person name="Barbazuk W.B."/>
            <person name="Barker E."/>
            <person name="Bennetzen J."/>
            <person name="Bezanilla M."/>
            <person name="Blankenship R."/>
            <person name="Cho S.H."/>
            <person name="Dutcher S."/>
            <person name="Estelle M."/>
            <person name="Fawcett J.A."/>
            <person name="Gundlach H."/>
            <person name="Hanada K."/>
            <person name="Heyl A."/>
            <person name="Hicks K.A."/>
            <person name="Hugh J."/>
            <person name="Lohr M."/>
            <person name="Mayer K."/>
            <person name="Melkozernov A."/>
            <person name="Murata T."/>
            <person name="Nelson D."/>
            <person name="Pils B."/>
            <person name="Prigge M."/>
            <person name="Reiss B."/>
            <person name="Renner T."/>
            <person name="Rombauts S."/>
            <person name="Rushton P."/>
            <person name="Sanderfoot A."/>
            <person name="Schween G."/>
            <person name="Shiu S.-H."/>
            <person name="Stueber K."/>
            <person name="Theodoulou F.L."/>
            <person name="Tu H."/>
            <person name="Van de Peer Y."/>
            <person name="Verrier P.J."/>
            <person name="Waters E."/>
            <person name="Wood A."/>
            <person name="Yang L."/>
            <person name="Cove D."/>
            <person name="Cuming A."/>
            <person name="Hasebe M."/>
            <person name="Lucas S."/>
            <person name="Mishler D.B."/>
            <person name="Reski R."/>
            <person name="Grigoriev I."/>
            <person name="Quatrano R.S."/>
            <person name="Boore J.L."/>
        </authorList>
    </citation>
    <scope>NUCLEOTIDE SEQUENCE [LARGE SCALE GENOMIC DNA]</scope>
    <source>
        <strain evidence="10 11">cv. Gransden 2004</strain>
    </source>
</reference>
<comment type="similarity">
    <text evidence="2">Belongs to the ubiquitin-activating E1 family.</text>
</comment>
<reference evidence="9 11" key="2">
    <citation type="journal article" date="2018" name="Plant J.">
        <title>The Physcomitrella patens chromosome-scale assembly reveals moss genome structure and evolution.</title>
        <authorList>
            <person name="Lang D."/>
            <person name="Ullrich K.K."/>
            <person name="Murat F."/>
            <person name="Fuchs J."/>
            <person name="Jenkins J."/>
            <person name="Haas F.B."/>
            <person name="Piednoel M."/>
            <person name="Gundlach H."/>
            <person name="Van Bel M."/>
            <person name="Meyberg R."/>
            <person name="Vives C."/>
            <person name="Morata J."/>
            <person name="Symeonidi A."/>
            <person name="Hiss M."/>
            <person name="Muchero W."/>
            <person name="Kamisugi Y."/>
            <person name="Saleh O."/>
            <person name="Blanc G."/>
            <person name="Decker E.L."/>
            <person name="van Gessel N."/>
            <person name="Grimwood J."/>
            <person name="Hayes R.D."/>
            <person name="Graham S.W."/>
            <person name="Gunter L.E."/>
            <person name="McDaniel S.F."/>
            <person name="Hoernstein S.N.W."/>
            <person name="Larsson A."/>
            <person name="Li F.W."/>
            <person name="Perroud P.F."/>
            <person name="Phillips J."/>
            <person name="Ranjan P."/>
            <person name="Rokshar D.S."/>
            <person name="Rothfels C.J."/>
            <person name="Schneider L."/>
            <person name="Shu S."/>
            <person name="Stevenson D.W."/>
            <person name="Thummler F."/>
            <person name="Tillich M."/>
            <person name="Villarreal Aguilar J.C."/>
            <person name="Widiez T."/>
            <person name="Wong G.K."/>
            <person name="Wymore A."/>
            <person name="Zhang Y."/>
            <person name="Zimmer A.D."/>
            <person name="Quatrano R.S."/>
            <person name="Mayer K.F.X."/>
            <person name="Goodstein D."/>
            <person name="Casacuberta J.M."/>
            <person name="Vandepoele K."/>
            <person name="Reski R."/>
            <person name="Cuming A.C."/>
            <person name="Tuskan G.A."/>
            <person name="Maumus F."/>
            <person name="Salse J."/>
            <person name="Schmutz J."/>
            <person name="Rensing S.A."/>
        </authorList>
    </citation>
    <scope>NUCLEOTIDE SEQUENCE [LARGE SCALE GENOMIC DNA]</scope>
    <source>
        <strain evidence="10 11">cv. Gransden 2004</strain>
    </source>
</reference>
<dbReference type="Gramene" id="Pp3c10_14850V3.2">
    <property type="protein sequence ID" value="Pp3c10_14850V3.2"/>
    <property type="gene ID" value="Pp3c10_14850"/>
</dbReference>
<evidence type="ECO:0000256" key="3">
    <source>
        <dbReference type="ARBA" id="ARBA00022598"/>
    </source>
</evidence>
<dbReference type="EMBL" id="ABEU02000010">
    <property type="protein sequence ID" value="PNR46779.1"/>
    <property type="molecule type" value="Genomic_DNA"/>
</dbReference>
<dbReference type="Pfam" id="PF10585">
    <property type="entry name" value="UBA_E1_SCCH"/>
    <property type="match status" value="1"/>
</dbReference>
<dbReference type="PaxDb" id="3218-PP1S322_13V6.1"/>
<dbReference type="InterPro" id="IPR000594">
    <property type="entry name" value="ThiF_NAD_FAD-bd"/>
</dbReference>
<reference evidence="10" key="3">
    <citation type="submission" date="2020-12" db="UniProtKB">
        <authorList>
            <consortium name="EnsemblPlants"/>
        </authorList>
    </citation>
    <scope>IDENTIFICATION</scope>
</reference>
<dbReference type="Gene3D" id="3.40.50.12550">
    <property type="entry name" value="Ubiquitin-activating enzyme E1, inactive adenylation domain, subdomain 2"/>
    <property type="match status" value="1"/>
</dbReference>
<dbReference type="InterPro" id="IPR042302">
    <property type="entry name" value="E1_FCCH_sf"/>
</dbReference>
<protein>
    <recommendedName>
        <fullName evidence="8">Ubiquitin-activating enzyme E1 C-terminal domain-containing protein</fullName>
    </recommendedName>
</protein>
<dbReference type="KEGG" id="ppp:112287810"/>
<evidence type="ECO:0000313" key="10">
    <source>
        <dbReference type="EnsemblPlants" id="Pp3c10_14850V3.1"/>
    </source>
</evidence>
<dbReference type="InterPro" id="IPR038252">
    <property type="entry name" value="UBA_E1_C_sf"/>
</dbReference>
<dbReference type="GO" id="GO:0004839">
    <property type="term" value="F:ubiquitin activating enzyme activity"/>
    <property type="evidence" value="ECO:0000318"/>
    <property type="project" value="GO_Central"/>
</dbReference>
<keyword evidence="4" id="KW-0547">Nucleotide-binding</keyword>
<dbReference type="GO" id="GO:0016567">
    <property type="term" value="P:protein ubiquitination"/>
    <property type="evidence" value="ECO:0000318"/>
    <property type="project" value="GO_Central"/>
</dbReference>
<dbReference type="InterPro" id="IPR042063">
    <property type="entry name" value="Ubi_acti_E1_SCCH"/>
</dbReference>
<dbReference type="Pfam" id="PF09358">
    <property type="entry name" value="E1_UFD"/>
    <property type="match status" value="1"/>
</dbReference>
<dbReference type="PANTHER" id="PTHR10953:SF246">
    <property type="entry name" value="UBIQUITIN ACTIVATING ENZYME"/>
    <property type="match status" value="1"/>
</dbReference>
<dbReference type="GO" id="GO:0005524">
    <property type="term" value="F:ATP binding"/>
    <property type="evidence" value="ECO:0007669"/>
    <property type="project" value="UniProtKB-KW"/>
</dbReference>
<accession>A0A2K1JZ30</accession>
<dbReference type="InterPro" id="IPR018965">
    <property type="entry name" value="Ub-activating_enz_E1_C"/>
</dbReference>
<evidence type="ECO:0000256" key="1">
    <source>
        <dbReference type="ARBA" id="ARBA00004906"/>
    </source>
</evidence>
<evidence type="ECO:0000256" key="5">
    <source>
        <dbReference type="ARBA" id="ARBA00022786"/>
    </source>
</evidence>
<dbReference type="InterPro" id="IPR033127">
    <property type="entry name" value="UBQ-activ_enz_E1_Cys_AS"/>
</dbReference>
<gene>
    <name evidence="10" type="primary">LOC112287810</name>
    <name evidence="9" type="ORF">PHYPA_013899</name>
</gene>
<dbReference type="Gene3D" id="2.40.30.180">
    <property type="entry name" value="Ubiquitin-activating enzyme E1, FCCH domain"/>
    <property type="match status" value="1"/>
</dbReference>
<dbReference type="GO" id="GO:0006974">
    <property type="term" value="P:DNA damage response"/>
    <property type="evidence" value="ECO:0000318"/>
    <property type="project" value="GO_Central"/>
</dbReference>
<dbReference type="RefSeq" id="XP_024387017.1">
    <property type="nucleotide sequence ID" value="XM_024531249.2"/>
</dbReference>
<organism evidence="9">
    <name type="scientific">Physcomitrium patens</name>
    <name type="common">Spreading-leaved earth moss</name>
    <name type="synonym">Physcomitrella patens</name>
    <dbReference type="NCBI Taxonomy" id="3218"/>
    <lineage>
        <taxon>Eukaryota</taxon>
        <taxon>Viridiplantae</taxon>
        <taxon>Streptophyta</taxon>
        <taxon>Embryophyta</taxon>
        <taxon>Bryophyta</taxon>
        <taxon>Bryophytina</taxon>
        <taxon>Bryopsida</taxon>
        <taxon>Funariidae</taxon>
        <taxon>Funariales</taxon>
        <taxon>Funariaceae</taxon>
        <taxon>Physcomitrium</taxon>
    </lineage>
</organism>
<dbReference type="Gramene" id="Pp3c10_14850V3.1">
    <property type="protein sequence ID" value="Pp3c10_14850V3.1"/>
    <property type="gene ID" value="Pp3c10_14850"/>
</dbReference>
<comment type="pathway">
    <text evidence="1">Protein modification; protein ubiquitination.</text>
</comment>
<dbReference type="Proteomes" id="UP000006727">
    <property type="component" value="Chromosome 10"/>
</dbReference>
<dbReference type="GO" id="GO:0005634">
    <property type="term" value="C:nucleus"/>
    <property type="evidence" value="ECO:0000318"/>
    <property type="project" value="GO_Central"/>
</dbReference>
<evidence type="ECO:0000313" key="11">
    <source>
        <dbReference type="Proteomes" id="UP000006727"/>
    </source>
</evidence>
<keyword evidence="3" id="KW-0436">Ligase</keyword>
<evidence type="ECO:0000256" key="6">
    <source>
        <dbReference type="ARBA" id="ARBA00022840"/>
    </source>
</evidence>
<dbReference type="InterPro" id="IPR035985">
    <property type="entry name" value="Ubiquitin-activating_enz"/>
</dbReference>
<dbReference type="InterPro" id="IPR042449">
    <property type="entry name" value="Ub-E1_IAD_1"/>
</dbReference>
<dbReference type="PANTHER" id="PTHR10953">
    <property type="entry name" value="UBIQUITIN-ACTIVATING ENZYME E1"/>
    <property type="match status" value="1"/>
</dbReference>
<dbReference type="Gene3D" id="3.40.50.720">
    <property type="entry name" value="NAD(P)-binding Rossmann-like Domain"/>
    <property type="match status" value="1"/>
</dbReference>
<dbReference type="InterPro" id="IPR000011">
    <property type="entry name" value="UBQ/SUMO-activ_enz_E1-like"/>
</dbReference>
<dbReference type="EnsemblPlants" id="Pp3c10_14850V3.1">
    <property type="protein sequence ID" value="Pp3c10_14850V3.1"/>
    <property type="gene ID" value="Pp3c10_14850"/>
</dbReference>
<dbReference type="Gene3D" id="1.10.10.2660">
    <property type="entry name" value="Ubiquitin-activating enzyme E1, SCCH domain"/>
    <property type="match status" value="1"/>
</dbReference>
<dbReference type="SUPFAM" id="SSF69572">
    <property type="entry name" value="Activating enzymes of the ubiquitin-like proteins"/>
    <property type="match status" value="3"/>
</dbReference>
<dbReference type="FunFam" id="1.10.10.2660:FF:000005">
    <property type="entry name" value="Ubiquitin-activating enzyme E1, putative"/>
    <property type="match status" value="1"/>
</dbReference>
<keyword evidence="6" id="KW-0067">ATP-binding</keyword>
<sequence length="1127" mass="123335">MLRAEGIENSGFRMVTMDVDNASDAGINSSAVVSALSKEANELWYSRLIYTLGRGAVNLLNQSRVLVLGCKGLGAEVAKNLVLSGVQGLGLVDDEVVVLADLGANFCLSEADVGRNRAVATAQKLKEMYPSADIVTLSSVAVESSLGSYGFIVATSGSYPDLIHLNSVCRSLGVPFVAANCRGVFSFVFADFGDNFSILDETGEPAGPILLEGITQDFPATVTVVEEQRHGLENGDKVVFSGIKGMEELNRDTPYLVTVTGVHSFIIQEDTRAYGRYLSGGYFTKLKTPKHVEFLSLEKALLSPKFCFSDSVKASQALAIHVGFQAVDEFERRHVADASSPPRTSTISSDQLHEVIASAREIWSNLQALHVGKGIHSGNYAMEGNTGGTEEESNEALLKGLGERGGLHRDRADFQGGESSRAGIEAAGGVLPTGLHHSSFDAIEETVRLIALGAHVELCPIAAVTGGIAAQEAIKALTRVFTPVQQWLYFDAVECLPSPSLASEERLPCGSRYDHQIALFGREFQEKLGSLQWLVVGAGGLGCESLKDLVLMGVGCSSNGNITVTDMDTVSKPNLIDQVLYQPEDVGRAKAPTAARALRNINPAAQIHALQERFDPETEAIFDSSFFNSIAGVFSALDTSSSRLYLDTRCVSNRRPMVDGGKHGTKGSVQVFVPFQTEMYASTRDPPEHKEMPICTIRNFPYAMEHTIRWAVETFESLFKLRPVDVNSYLSSRDFQESTRKSPASSRLPILETLRDALVRHRPLSFDSCVQWARLQFEDLFSNSIKQLCFNFPADMTTSAGAPFWSGTKRFPTPVTFDATDDLHLEFIMAAANLQAIVYGLKGCQDRAIFLDLLQRVVVPPFEPKEGVKIAVTDNELRNRSNSHKSSGDNDAAATCERILRELPAPASLAGYRLVPIEFEKDDELNYHAEFVAAASSLRGRNYGIPSADKLQARLLGGGVVPAISTTTSVVGGLMCLELYKLIQEKPFTQHKHAYFNLAVPLLTFAQPIKAFEHTVLRKDFDPLVWTLWDRFEMDCQNMTLKKFLSEFQRQHGLQITMLSYGKSFLYADFLPASKMKDRMSLTLLDLITTIGKVTLPPTETKISFCISCIDANRDDVEVPDVVAKVR</sequence>
<feature type="domain" description="Ubiquitin-activating enzyme E1 C-terminal" evidence="8">
    <location>
        <begin position="991"/>
        <end position="1122"/>
    </location>
</feature>
<evidence type="ECO:0000313" key="9">
    <source>
        <dbReference type="EMBL" id="PNR46779.1"/>
    </source>
</evidence>
<feature type="active site" description="Glycyl thioester intermediate" evidence="7">
    <location>
        <position position="695"/>
    </location>
</feature>
<dbReference type="PRINTS" id="PR01849">
    <property type="entry name" value="UBIQUITINACT"/>
</dbReference>